<protein>
    <recommendedName>
        <fullName evidence="3">HNH endonuclease</fullName>
    </recommendedName>
</protein>
<accession>A0A6N9JSS5</accession>
<evidence type="ECO:0000313" key="1">
    <source>
        <dbReference type="EMBL" id="MZK08962.1"/>
    </source>
</evidence>
<sequence length="155" mass="18079">MLLHRCKCGALIPQELCLCPDCEAKESDKMSRHMEYNLRRRNKKAAAFYVSAEWRKVRAFALSLYDSLDMYAYYVQHKIVVADMVHHITEIEEDWTQRLNVENLFPLSNGNHGIISALYKKDEATKRQTQELLRNIIRQHWKGVGGIEKVLTGLD</sequence>
<name>A0A6N9JSS5_9FIRM</name>
<dbReference type="RefSeq" id="WP_161169746.1">
    <property type="nucleotide sequence ID" value="NZ_WWSF01000002.1"/>
</dbReference>
<dbReference type="AlphaFoldDB" id="A0A6N9JSS5"/>
<organism evidence="1 2">
    <name type="scientific">Dorea longicatena</name>
    <dbReference type="NCBI Taxonomy" id="88431"/>
    <lineage>
        <taxon>Bacteria</taxon>
        <taxon>Bacillati</taxon>
        <taxon>Bacillota</taxon>
        <taxon>Clostridia</taxon>
        <taxon>Lachnospirales</taxon>
        <taxon>Lachnospiraceae</taxon>
        <taxon>Dorea</taxon>
    </lineage>
</organism>
<proteinExistence type="predicted"/>
<reference evidence="1 2" key="1">
    <citation type="journal article" date="2019" name="Nat. Med.">
        <title>A library of human gut bacterial isolates paired with longitudinal multiomics data enables mechanistic microbiome research.</title>
        <authorList>
            <person name="Poyet M."/>
            <person name="Groussin M."/>
            <person name="Gibbons S.M."/>
            <person name="Avila-Pacheco J."/>
            <person name="Jiang X."/>
            <person name="Kearney S.M."/>
            <person name="Perrotta A.R."/>
            <person name="Berdy B."/>
            <person name="Zhao S."/>
            <person name="Lieberman T.D."/>
            <person name="Swanson P.K."/>
            <person name="Smith M."/>
            <person name="Roesemann S."/>
            <person name="Alexander J.E."/>
            <person name="Rich S.A."/>
            <person name="Livny J."/>
            <person name="Vlamakis H."/>
            <person name="Clish C."/>
            <person name="Bullock K."/>
            <person name="Deik A."/>
            <person name="Scott J."/>
            <person name="Pierce K.A."/>
            <person name="Xavier R.J."/>
            <person name="Alm E.J."/>
        </authorList>
    </citation>
    <scope>NUCLEOTIDE SEQUENCE [LARGE SCALE GENOMIC DNA]</scope>
    <source>
        <strain evidence="1 2">BIOML-A1</strain>
    </source>
</reference>
<dbReference type="Proteomes" id="UP000449249">
    <property type="component" value="Unassembled WGS sequence"/>
</dbReference>
<evidence type="ECO:0008006" key="3">
    <source>
        <dbReference type="Google" id="ProtNLM"/>
    </source>
</evidence>
<gene>
    <name evidence="1" type="ORF">GT576_01050</name>
</gene>
<evidence type="ECO:0000313" key="2">
    <source>
        <dbReference type="Proteomes" id="UP000449249"/>
    </source>
</evidence>
<comment type="caution">
    <text evidence="1">The sequence shown here is derived from an EMBL/GenBank/DDBJ whole genome shotgun (WGS) entry which is preliminary data.</text>
</comment>
<dbReference type="EMBL" id="WWSH01000001">
    <property type="protein sequence ID" value="MZK08962.1"/>
    <property type="molecule type" value="Genomic_DNA"/>
</dbReference>